<feature type="transmembrane region" description="Helical" evidence="2">
    <location>
        <begin position="12"/>
        <end position="36"/>
    </location>
</feature>
<name>A0ABS9BWP1_9BACT</name>
<organism evidence="3 4">
    <name type="scientific">Mariniradius sediminis</name>
    <dbReference type="NCBI Taxonomy" id="2909237"/>
    <lineage>
        <taxon>Bacteria</taxon>
        <taxon>Pseudomonadati</taxon>
        <taxon>Bacteroidota</taxon>
        <taxon>Cytophagia</taxon>
        <taxon>Cytophagales</taxon>
        <taxon>Cyclobacteriaceae</taxon>
        <taxon>Mariniradius</taxon>
    </lineage>
</organism>
<feature type="coiled-coil region" evidence="1">
    <location>
        <begin position="530"/>
        <end position="557"/>
    </location>
</feature>
<feature type="transmembrane region" description="Helical" evidence="2">
    <location>
        <begin position="116"/>
        <end position="133"/>
    </location>
</feature>
<accession>A0ABS9BWP1</accession>
<reference evidence="3 4" key="1">
    <citation type="submission" date="2022-01" db="EMBL/GenBank/DDBJ databases">
        <title>Mariniradius saccharolyticus sp. nov., isolated from sediment of a river.</title>
        <authorList>
            <person name="Liu H."/>
        </authorList>
    </citation>
    <scope>NUCLEOTIDE SEQUENCE [LARGE SCALE GENOMIC DNA]</scope>
    <source>
        <strain evidence="3 4">RY-2</strain>
    </source>
</reference>
<dbReference type="Proteomes" id="UP001201449">
    <property type="component" value="Unassembled WGS sequence"/>
</dbReference>
<proteinExistence type="predicted"/>
<dbReference type="EMBL" id="JAKEVZ010000007">
    <property type="protein sequence ID" value="MCF1751581.1"/>
    <property type="molecule type" value="Genomic_DNA"/>
</dbReference>
<evidence type="ECO:0008006" key="5">
    <source>
        <dbReference type="Google" id="ProtNLM"/>
    </source>
</evidence>
<evidence type="ECO:0000256" key="1">
    <source>
        <dbReference type="SAM" id="Coils"/>
    </source>
</evidence>
<protein>
    <recommendedName>
        <fullName evidence="5">Tetratricopeptide repeat-containing protein</fullName>
    </recommendedName>
</protein>
<keyword evidence="2" id="KW-0812">Transmembrane</keyword>
<feature type="transmembrane region" description="Helical" evidence="2">
    <location>
        <begin position="245"/>
        <end position="263"/>
    </location>
</feature>
<evidence type="ECO:0000313" key="3">
    <source>
        <dbReference type="EMBL" id="MCF1751581.1"/>
    </source>
</evidence>
<dbReference type="InterPro" id="IPR011990">
    <property type="entry name" value="TPR-like_helical_dom_sf"/>
</dbReference>
<dbReference type="SUPFAM" id="SSF48452">
    <property type="entry name" value="TPR-like"/>
    <property type="match status" value="1"/>
</dbReference>
<feature type="transmembrane region" description="Helical" evidence="2">
    <location>
        <begin position="145"/>
        <end position="164"/>
    </location>
</feature>
<gene>
    <name evidence="3" type="ORF">L0U89_10910</name>
</gene>
<comment type="caution">
    <text evidence="3">The sequence shown here is derived from an EMBL/GenBank/DDBJ whole genome shotgun (WGS) entry which is preliminary data.</text>
</comment>
<feature type="transmembrane region" description="Helical" evidence="2">
    <location>
        <begin position="342"/>
        <end position="361"/>
    </location>
</feature>
<evidence type="ECO:0000313" key="4">
    <source>
        <dbReference type="Proteomes" id="UP001201449"/>
    </source>
</evidence>
<keyword evidence="2" id="KW-1133">Transmembrane helix</keyword>
<keyword evidence="1" id="KW-0175">Coiled coil</keyword>
<dbReference type="RefSeq" id="WP_234861550.1">
    <property type="nucleotide sequence ID" value="NZ_JAKEVZ010000007.1"/>
</dbReference>
<feature type="transmembrane region" description="Helical" evidence="2">
    <location>
        <begin position="89"/>
        <end position="109"/>
    </location>
</feature>
<feature type="transmembrane region" description="Helical" evidence="2">
    <location>
        <begin position="207"/>
        <end position="233"/>
    </location>
</feature>
<feature type="transmembrane region" description="Helical" evidence="2">
    <location>
        <begin position="382"/>
        <end position="403"/>
    </location>
</feature>
<feature type="transmembrane region" description="Helical" evidence="2">
    <location>
        <begin position="176"/>
        <end position="195"/>
    </location>
</feature>
<sequence>MPNQSSTTREFVWIKGLLLTLVSLGGLCFLWSVFFWGDSILPIVPGIFKEAISVPIKLSSLGGELFAVEMDNFLVFQQFESLSPSRFPLVGKVYGAIAWLLFVIGLSLISTLKRNYFIAAAGATMLLFAFSGVNGLNIGAISSNYALIALLAGTLLPTVALAFYAVQWGIWRRFGLLLITTAITLFSLIRLSPISDPVLWLAENASFIAAISGGLFLLHIGYVFVAGTSVFLIRLNKGTGIKISWHILLVAFLYFLLVLFTLLSQMGSINLPFPTVMPGLLMLFCGVIGHWVIKLKIEQSQQAYGHPAIGEAFYWTGFAMVLWTWAYAQFNGNQPLYEFLTHLFLYSQIVLSVLFSLYLFANFSDVLNSGKDVDKVLFKPKFFAYFHMRIGAIMGLVVMVIFAEAVIGVQLSAANTNIAADYYYQVEKPLEAAILYENSWELYRKNDKAKNAAAHLRFGLNQSSLGMENLTQSFDFVPNVPNILFLASKLFQQEKLPAAIFYLQEGLKFFPNNPFLINNLALLQSRAGKADDAISLLENMESRNVTAEANLLALRAKHSKLDQIIERPSKDLVTQVNYLATQNLQGNLSETNLDTESLPDNQILKNSLLRNQWSNHASRALEPDLALMDSLIAQPQMSFEELEYRETRVIRSLADNHINESLKYLNGISQQFPQSAGYYHGIAGNVLISQLDFEKAAVDLEIAFEKGYQTFQPQHLAVMYFAGKGPLALAIKEKRGIPFPEWMQWNESGQLLANDKVRYFEVLSMLHRQMPEDFLVGFDLIENPSLKAEFAYLVLLHKMHWLSEADFGKVKDFIMTAPNSTWTESDLDAWYAFVKDENAESPGEKIAKLFRPDLGLERNAYWTPLVMKKISQEPDELRKYEILQDAIQFNKDPKLWIMFVKQSRKIGMDNYGSSVLVEMQGWLTISQIERLQMENL</sequence>
<dbReference type="Gene3D" id="1.25.40.10">
    <property type="entry name" value="Tetratricopeptide repeat domain"/>
    <property type="match status" value="1"/>
</dbReference>
<feature type="transmembrane region" description="Helical" evidence="2">
    <location>
        <begin position="275"/>
        <end position="293"/>
    </location>
</feature>
<keyword evidence="4" id="KW-1185">Reference proteome</keyword>
<evidence type="ECO:0000256" key="2">
    <source>
        <dbReference type="SAM" id="Phobius"/>
    </source>
</evidence>
<keyword evidence="2" id="KW-0472">Membrane</keyword>
<feature type="transmembrane region" description="Helical" evidence="2">
    <location>
        <begin position="313"/>
        <end position="330"/>
    </location>
</feature>